<dbReference type="InParanoid" id="B4LB35"/>
<dbReference type="EMBL" id="CH940647">
    <property type="protein sequence ID" value="EDW68599.1"/>
    <property type="molecule type" value="Genomic_DNA"/>
</dbReference>
<organism evidence="2 3">
    <name type="scientific">Drosophila virilis</name>
    <name type="common">Fruit fly</name>
    <dbReference type="NCBI Taxonomy" id="7244"/>
    <lineage>
        <taxon>Eukaryota</taxon>
        <taxon>Metazoa</taxon>
        <taxon>Ecdysozoa</taxon>
        <taxon>Arthropoda</taxon>
        <taxon>Hexapoda</taxon>
        <taxon>Insecta</taxon>
        <taxon>Pterygota</taxon>
        <taxon>Neoptera</taxon>
        <taxon>Endopterygota</taxon>
        <taxon>Diptera</taxon>
        <taxon>Brachycera</taxon>
        <taxon>Muscomorpha</taxon>
        <taxon>Ephydroidea</taxon>
        <taxon>Drosophilidae</taxon>
        <taxon>Drosophila</taxon>
    </lineage>
</organism>
<dbReference type="Proteomes" id="UP000008792">
    <property type="component" value="Unassembled WGS sequence"/>
</dbReference>
<dbReference type="InterPro" id="IPR004011">
    <property type="entry name" value="Gyr_motif"/>
</dbReference>
<dbReference type="HOGENOM" id="CLU_087095_0_0_1"/>
<dbReference type="Pfam" id="PF02756">
    <property type="entry name" value="GYR"/>
    <property type="match status" value="1"/>
</dbReference>
<dbReference type="STRING" id="7244.B4LB35"/>
<dbReference type="SMART" id="SM00713">
    <property type="entry name" value="GYR"/>
    <property type="match status" value="2"/>
</dbReference>
<name>B4LB35_DROVI</name>
<dbReference type="eggNOG" id="ENOG502T8GF">
    <property type="taxonomic scope" value="Eukaryota"/>
</dbReference>
<protein>
    <submittedName>
        <fullName evidence="2">Uncharacterized protein</fullName>
    </submittedName>
</protein>
<proteinExistence type="predicted"/>
<feature type="region of interest" description="Disordered" evidence="1">
    <location>
        <begin position="1"/>
        <end position="28"/>
    </location>
</feature>
<gene>
    <name evidence="2" type="primary">Dvir\GJ12801</name>
    <name evidence="2" type="ORF">Dvir_GJ12801</name>
</gene>
<reference evidence="2 3" key="1">
    <citation type="journal article" date="2007" name="Nature">
        <title>Evolution of genes and genomes on the Drosophila phylogeny.</title>
        <authorList>
            <consortium name="Drosophila 12 Genomes Consortium"/>
            <person name="Clark A.G."/>
            <person name="Eisen M.B."/>
            <person name="Smith D.R."/>
            <person name="Bergman C.M."/>
            <person name="Oliver B."/>
            <person name="Markow T.A."/>
            <person name="Kaufman T.C."/>
            <person name="Kellis M."/>
            <person name="Gelbart W."/>
            <person name="Iyer V.N."/>
            <person name="Pollard D.A."/>
            <person name="Sackton T.B."/>
            <person name="Larracuente A.M."/>
            <person name="Singh N.D."/>
            <person name="Abad J.P."/>
            <person name="Abt D.N."/>
            <person name="Adryan B."/>
            <person name="Aguade M."/>
            <person name="Akashi H."/>
            <person name="Anderson W.W."/>
            <person name="Aquadro C.F."/>
            <person name="Ardell D.H."/>
            <person name="Arguello R."/>
            <person name="Artieri C.G."/>
            <person name="Barbash D.A."/>
            <person name="Barker D."/>
            <person name="Barsanti P."/>
            <person name="Batterham P."/>
            <person name="Batzoglou S."/>
            <person name="Begun D."/>
            <person name="Bhutkar A."/>
            <person name="Blanco E."/>
            <person name="Bosak S.A."/>
            <person name="Bradley R.K."/>
            <person name="Brand A.D."/>
            <person name="Brent M.R."/>
            <person name="Brooks A.N."/>
            <person name="Brown R.H."/>
            <person name="Butlin R.K."/>
            <person name="Caggese C."/>
            <person name="Calvi B.R."/>
            <person name="Bernardo de Carvalho A."/>
            <person name="Caspi A."/>
            <person name="Castrezana S."/>
            <person name="Celniker S.E."/>
            <person name="Chang J.L."/>
            <person name="Chapple C."/>
            <person name="Chatterji S."/>
            <person name="Chinwalla A."/>
            <person name="Civetta A."/>
            <person name="Clifton S.W."/>
            <person name="Comeron J.M."/>
            <person name="Costello J.C."/>
            <person name="Coyne J.A."/>
            <person name="Daub J."/>
            <person name="David R.G."/>
            <person name="Delcher A.L."/>
            <person name="Delehaunty K."/>
            <person name="Do C.B."/>
            <person name="Ebling H."/>
            <person name="Edwards K."/>
            <person name="Eickbush T."/>
            <person name="Evans J.D."/>
            <person name="Filipski A."/>
            <person name="Findeiss S."/>
            <person name="Freyhult E."/>
            <person name="Fulton L."/>
            <person name="Fulton R."/>
            <person name="Garcia A.C."/>
            <person name="Gardiner A."/>
            <person name="Garfield D.A."/>
            <person name="Garvin B.E."/>
            <person name="Gibson G."/>
            <person name="Gilbert D."/>
            <person name="Gnerre S."/>
            <person name="Godfrey J."/>
            <person name="Good R."/>
            <person name="Gotea V."/>
            <person name="Gravely B."/>
            <person name="Greenberg A.J."/>
            <person name="Griffiths-Jones S."/>
            <person name="Gross S."/>
            <person name="Guigo R."/>
            <person name="Gustafson E.A."/>
            <person name="Haerty W."/>
            <person name="Hahn M.W."/>
            <person name="Halligan D.L."/>
            <person name="Halpern A.L."/>
            <person name="Halter G.M."/>
            <person name="Han M.V."/>
            <person name="Heger A."/>
            <person name="Hillier L."/>
            <person name="Hinrichs A.S."/>
            <person name="Holmes I."/>
            <person name="Hoskins R.A."/>
            <person name="Hubisz M.J."/>
            <person name="Hultmark D."/>
            <person name="Huntley M.A."/>
            <person name="Jaffe D.B."/>
            <person name="Jagadeeshan S."/>
            <person name="Jeck W.R."/>
            <person name="Johnson J."/>
            <person name="Jones C.D."/>
            <person name="Jordan W.C."/>
            <person name="Karpen G.H."/>
            <person name="Kataoka E."/>
            <person name="Keightley P.D."/>
            <person name="Kheradpour P."/>
            <person name="Kirkness E.F."/>
            <person name="Koerich L.B."/>
            <person name="Kristiansen K."/>
            <person name="Kudrna D."/>
            <person name="Kulathinal R.J."/>
            <person name="Kumar S."/>
            <person name="Kwok R."/>
            <person name="Lander E."/>
            <person name="Langley C.H."/>
            <person name="Lapoint R."/>
            <person name="Lazzaro B.P."/>
            <person name="Lee S.J."/>
            <person name="Levesque L."/>
            <person name="Li R."/>
            <person name="Lin C.F."/>
            <person name="Lin M.F."/>
            <person name="Lindblad-Toh K."/>
            <person name="Llopart A."/>
            <person name="Long M."/>
            <person name="Low L."/>
            <person name="Lozovsky E."/>
            <person name="Lu J."/>
            <person name="Luo M."/>
            <person name="Machado C.A."/>
            <person name="Makalowski W."/>
            <person name="Marzo M."/>
            <person name="Matsuda M."/>
            <person name="Matzkin L."/>
            <person name="McAllister B."/>
            <person name="McBride C.S."/>
            <person name="McKernan B."/>
            <person name="McKernan K."/>
            <person name="Mendez-Lago M."/>
            <person name="Minx P."/>
            <person name="Mollenhauer M.U."/>
            <person name="Montooth K."/>
            <person name="Mount S.M."/>
            <person name="Mu X."/>
            <person name="Myers E."/>
            <person name="Negre B."/>
            <person name="Newfeld S."/>
            <person name="Nielsen R."/>
            <person name="Noor M.A."/>
            <person name="O'Grady P."/>
            <person name="Pachter L."/>
            <person name="Papaceit M."/>
            <person name="Parisi M.J."/>
            <person name="Parisi M."/>
            <person name="Parts L."/>
            <person name="Pedersen J.S."/>
            <person name="Pesole G."/>
            <person name="Phillippy A.M."/>
            <person name="Ponting C.P."/>
            <person name="Pop M."/>
            <person name="Porcelli D."/>
            <person name="Powell J.R."/>
            <person name="Prohaska S."/>
            <person name="Pruitt K."/>
            <person name="Puig M."/>
            <person name="Quesneville H."/>
            <person name="Ram K.R."/>
            <person name="Rand D."/>
            <person name="Rasmussen M.D."/>
            <person name="Reed L.K."/>
            <person name="Reenan R."/>
            <person name="Reily A."/>
            <person name="Remington K.A."/>
            <person name="Rieger T.T."/>
            <person name="Ritchie M.G."/>
            <person name="Robin C."/>
            <person name="Rogers Y.H."/>
            <person name="Rohde C."/>
            <person name="Rozas J."/>
            <person name="Rubenfield M.J."/>
            <person name="Ruiz A."/>
            <person name="Russo S."/>
            <person name="Salzberg S.L."/>
            <person name="Sanchez-Gracia A."/>
            <person name="Saranga D.J."/>
            <person name="Sato H."/>
            <person name="Schaeffer S.W."/>
            <person name="Schatz M.C."/>
            <person name="Schlenke T."/>
            <person name="Schwartz R."/>
            <person name="Segarra C."/>
            <person name="Singh R.S."/>
            <person name="Sirot L."/>
            <person name="Sirota M."/>
            <person name="Sisneros N.B."/>
            <person name="Smith C.D."/>
            <person name="Smith T.F."/>
            <person name="Spieth J."/>
            <person name="Stage D.E."/>
            <person name="Stark A."/>
            <person name="Stephan W."/>
            <person name="Strausberg R.L."/>
            <person name="Strempel S."/>
            <person name="Sturgill D."/>
            <person name="Sutton G."/>
            <person name="Sutton G.G."/>
            <person name="Tao W."/>
            <person name="Teichmann S."/>
            <person name="Tobari Y.N."/>
            <person name="Tomimura Y."/>
            <person name="Tsolas J.M."/>
            <person name="Valente V.L."/>
            <person name="Venter E."/>
            <person name="Venter J.C."/>
            <person name="Vicario S."/>
            <person name="Vieira F.G."/>
            <person name="Vilella A.J."/>
            <person name="Villasante A."/>
            <person name="Walenz B."/>
            <person name="Wang J."/>
            <person name="Wasserman M."/>
            <person name="Watts T."/>
            <person name="Wilson D."/>
            <person name="Wilson R.K."/>
            <person name="Wing R.A."/>
            <person name="Wolfner M.F."/>
            <person name="Wong A."/>
            <person name="Wong G.K."/>
            <person name="Wu C.I."/>
            <person name="Wu G."/>
            <person name="Yamamoto D."/>
            <person name="Yang H.P."/>
            <person name="Yang S.P."/>
            <person name="Yorke J.A."/>
            <person name="Yoshida K."/>
            <person name="Zdobnov E."/>
            <person name="Zhang P."/>
            <person name="Zhang Y."/>
            <person name="Zimin A.V."/>
            <person name="Baldwin J."/>
            <person name="Abdouelleil A."/>
            <person name="Abdulkadir J."/>
            <person name="Abebe A."/>
            <person name="Abera B."/>
            <person name="Abreu J."/>
            <person name="Acer S.C."/>
            <person name="Aftuck L."/>
            <person name="Alexander A."/>
            <person name="An P."/>
            <person name="Anderson E."/>
            <person name="Anderson S."/>
            <person name="Arachi H."/>
            <person name="Azer M."/>
            <person name="Bachantsang P."/>
            <person name="Barry A."/>
            <person name="Bayul T."/>
            <person name="Berlin A."/>
            <person name="Bessette D."/>
            <person name="Bloom T."/>
            <person name="Blye J."/>
            <person name="Boguslavskiy L."/>
            <person name="Bonnet C."/>
            <person name="Boukhgalter B."/>
            <person name="Bourzgui I."/>
            <person name="Brown A."/>
            <person name="Cahill P."/>
            <person name="Channer S."/>
            <person name="Cheshatsang Y."/>
            <person name="Chuda L."/>
            <person name="Citroen M."/>
            <person name="Collymore A."/>
            <person name="Cooke P."/>
            <person name="Costello M."/>
            <person name="D'Aco K."/>
            <person name="Daza R."/>
            <person name="De Haan G."/>
            <person name="DeGray S."/>
            <person name="DeMaso C."/>
            <person name="Dhargay N."/>
            <person name="Dooley K."/>
            <person name="Dooley E."/>
            <person name="Doricent M."/>
            <person name="Dorje P."/>
            <person name="Dorjee K."/>
            <person name="Dupes A."/>
            <person name="Elong R."/>
            <person name="Falk J."/>
            <person name="Farina A."/>
            <person name="Faro S."/>
            <person name="Ferguson D."/>
            <person name="Fisher S."/>
            <person name="Foley C.D."/>
            <person name="Franke A."/>
            <person name="Friedrich D."/>
            <person name="Gadbois L."/>
            <person name="Gearin G."/>
            <person name="Gearin C.R."/>
            <person name="Giannoukos G."/>
            <person name="Goode T."/>
            <person name="Graham J."/>
            <person name="Grandbois E."/>
            <person name="Grewal S."/>
            <person name="Gyaltsen K."/>
            <person name="Hafez N."/>
            <person name="Hagos B."/>
            <person name="Hall J."/>
            <person name="Henson C."/>
            <person name="Hollinger A."/>
            <person name="Honan T."/>
            <person name="Huard M.D."/>
            <person name="Hughes L."/>
            <person name="Hurhula B."/>
            <person name="Husby M.E."/>
            <person name="Kamat A."/>
            <person name="Kanga B."/>
            <person name="Kashin S."/>
            <person name="Khazanovich D."/>
            <person name="Kisner P."/>
            <person name="Lance K."/>
            <person name="Lara M."/>
            <person name="Lee W."/>
            <person name="Lennon N."/>
            <person name="Letendre F."/>
            <person name="LeVine R."/>
            <person name="Lipovsky A."/>
            <person name="Liu X."/>
            <person name="Liu J."/>
            <person name="Liu S."/>
            <person name="Lokyitsang T."/>
            <person name="Lokyitsang Y."/>
            <person name="Lubonja R."/>
            <person name="Lui A."/>
            <person name="MacDonald P."/>
            <person name="Magnisalis V."/>
            <person name="Maru K."/>
            <person name="Matthews C."/>
            <person name="McCusker W."/>
            <person name="McDonough S."/>
            <person name="Mehta T."/>
            <person name="Meldrim J."/>
            <person name="Meneus L."/>
            <person name="Mihai O."/>
            <person name="Mihalev A."/>
            <person name="Mihova T."/>
            <person name="Mittelman R."/>
            <person name="Mlenga V."/>
            <person name="Montmayeur A."/>
            <person name="Mulrain L."/>
            <person name="Navidi A."/>
            <person name="Naylor J."/>
            <person name="Negash T."/>
            <person name="Nguyen T."/>
            <person name="Nguyen N."/>
            <person name="Nicol R."/>
            <person name="Norbu C."/>
            <person name="Norbu N."/>
            <person name="Novod N."/>
            <person name="O'Neill B."/>
            <person name="Osman S."/>
            <person name="Markiewicz E."/>
            <person name="Oyono O.L."/>
            <person name="Patti C."/>
            <person name="Phunkhang P."/>
            <person name="Pierre F."/>
            <person name="Priest M."/>
            <person name="Raghuraman S."/>
            <person name="Rege F."/>
            <person name="Reyes R."/>
            <person name="Rise C."/>
            <person name="Rogov P."/>
            <person name="Ross K."/>
            <person name="Ryan E."/>
            <person name="Settipalli S."/>
            <person name="Shea T."/>
            <person name="Sherpa N."/>
            <person name="Shi L."/>
            <person name="Shih D."/>
            <person name="Sparrow T."/>
            <person name="Spaulding J."/>
            <person name="Stalker J."/>
            <person name="Stange-Thomann N."/>
            <person name="Stavropoulos S."/>
            <person name="Stone C."/>
            <person name="Strader C."/>
            <person name="Tesfaye S."/>
            <person name="Thomson T."/>
            <person name="Thoulutsang Y."/>
            <person name="Thoulutsang D."/>
            <person name="Topham K."/>
            <person name="Topping I."/>
            <person name="Tsamla T."/>
            <person name="Vassiliev H."/>
            <person name="Vo A."/>
            <person name="Wangchuk T."/>
            <person name="Wangdi T."/>
            <person name="Weiand M."/>
            <person name="Wilkinson J."/>
            <person name="Wilson A."/>
            <person name="Yadav S."/>
            <person name="Young G."/>
            <person name="Yu Q."/>
            <person name="Zembek L."/>
            <person name="Zhong D."/>
            <person name="Zimmer A."/>
            <person name="Zwirko Z."/>
            <person name="Jaffe D.B."/>
            <person name="Alvarez P."/>
            <person name="Brockman W."/>
            <person name="Butler J."/>
            <person name="Chin C."/>
            <person name="Gnerre S."/>
            <person name="Grabherr M."/>
            <person name="Kleber M."/>
            <person name="Mauceli E."/>
            <person name="MacCallum I."/>
        </authorList>
    </citation>
    <scope>NUCLEOTIDE SEQUENCE [LARGE SCALE GENOMIC DNA]</scope>
    <source>
        <strain evidence="3">Tucson 15010-1051.87</strain>
    </source>
</reference>
<evidence type="ECO:0000313" key="3">
    <source>
        <dbReference type="Proteomes" id="UP000008792"/>
    </source>
</evidence>
<accession>B4LB35</accession>
<keyword evidence="3" id="KW-1185">Reference proteome</keyword>
<dbReference type="PhylomeDB" id="B4LB35"/>
<feature type="compositionally biased region" description="Low complexity" evidence="1">
    <location>
        <begin position="192"/>
        <end position="203"/>
    </location>
</feature>
<feature type="region of interest" description="Disordered" evidence="1">
    <location>
        <begin position="134"/>
        <end position="158"/>
    </location>
</feature>
<sequence>MEDLKRPGDFGVEDEAQAEDLTTQRRDSIEAKRTQLNRSWRLQLELTEAEAKANAEKLFSLSSVLTLSAVASAALAAPQGTSELVDAAAVDYVPPAMEYLPVPADAADEQGYEYRTVRRLKLRHRNRRDVSHLPLAPQYLPPPSNRYLPPTEAAPTPAAVLADDTEEIVSAAEPKVARDYLPPAEEPVASTEAPVPETEAPPAEELPDVRVADVPTAELRDDGYHYKQPVEMPAELKESAQAYLPPLGDDVVADGPANGESSILTKDGYQYRAIRRYRF</sequence>
<dbReference type="FunCoup" id="B4LB35">
    <property type="interactions" value="2"/>
</dbReference>
<feature type="compositionally biased region" description="Low complexity" evidence="1">
    <location>
        <begin position="149"/>
        <end position="158"/>
    </location>
</feature>
<dbReference type="OMA" id="AAMEYVP"/>
<dbReference type="AlphaFoldDB" id="B4LB35"/>
<evidence type="ECO:0000313" key="2">
    <source>
        <dbReference type="EMBL" id="EDW68599.1"/>
    </source>
</evidence>
<dbReference type="OrthoDB" id="7882929at2759"/>
<evidence type="ECO:0000256" key="1">
    <source>
        <dbReference type="SAM" id="MobiDB-lite"/>
    </source>
</evidence>
<feature type="region of interest" description="Disordered" evidence="1">
    <location>
        <begin position="180"/>
        <end position="206"/>
    </location>
</feature>